<reference evidence="11" key="1">
    <citation type="journal article" date="2020" name="Stud. Mycol.">
        <title>101 Dothideomycetes genomes: a test case for predicting lifestyles and emergence of pathogens.</title>
        <authorList>
            <person name="Haridas S."/>
            <person name="Albert R."/>
            <person name="Binder M."/>
            <person name="Bloem J."/>
            <person name="Labutti K."/>
            <person name="Salamov A."/>
            <person name="Andreopoulos B."/>
            <person name="Baker S."/>
            <person name="Barry K."/>
            <person name="Bills G."/>
            <person name="Bluhm B."/>
            <person name="Cannon C."/>
            <person name="Castanera R."/>
            <person name="Culley D."/>
            <person name="Daum C."/>
            <person name="Ezra D."/>
            <person name="Gonzalez J."/>
            <person name="Henrissat B."/>
            <person name="Kuo A."/>
            <person name="Liang C."/>
            <person name="Lipzen A."/>
            <person name="Lutzoni F."/>
            <person name="Magnuson J."/>
            <person name="Mondo S."/>
            <person name="Nolan M."/>
            <person name="Ohm R."/>
            <person name="Pangilinan J."/>
            <person name="Park H.-J."/>
            <person name="Ramirez L."/>
            <person name="Alfaro M."/>
            <person name="Sun H."/>
            <person name="Tritt A."/>
            <person name="Yoshinaga Y."/>
            <person name="Zwiers L.-H."/>
            <person name="Turgeon B."/>
            <person name="Goodwin S."/>
            <person name="Spatafora J."/>
            <person name="Crous P."/>
            <person name="Grigoriev I."/>
        </authorList>
    </citation>
    <scope>NUCLEOTIDE SEQUENCE</scope>
    <source>
        <strain evidence="11">CBS 109.77</strain>
    </source>
</reference>
<keyword evidence="7" id="KW-0472">Membrane</keyword>
<feature type="compositionally biased region" description="Low complexity" evidence="8">
    <location>
        <begin position="53"/>
        <end position="66"/>
    </location>
</feature>
<dbReference type="PANTHER" id="PTHR15414">
    <property type="entry name" value="OS-9-RELATED"/>
    <property type="match status" value="1"/>
</dbReference>
<evidence type="ECO:0000259" key="10">
    <source>
        <dbReference type="PROSITE" id="PS51914"/>
    </source>
</evidence>
<feature type="domain" description="MRH" evidence="10">
    <location>
        <begin position="149"/>
        <end position="310"/>
    </location>
</feature>
<gene>
    <name evidence="11" type="ORF">K505DRAFT_229726</name>
</gene>
<dbReference type="GO" id="GO:0005788">
    <property type="term" value="C:endoplasmic reticulum lumen"/>
    <property type="evidence" value="ECO:0007669"/>
    <property type="project" value="UniProtKB-UniRule"/>
</dbReference>
<evidence type="ECO:0000256" key="6">
    <source>
        <dbReference type="ARBA" id="ARBA00023157"/>
    </source>
</evidence>
<dbReference type="GO" id="GO:0005789">
    <property type="term" value="C:endoplasmic reticulum membrane"/>
    <property type="evidence" value="ECO:0007669"/>
    <property type="project" value="UniProtKB-SubCell"/>
</dbReference>
<dbReference type="Gene3D" id="2.70.130.10">
    <property type="entry name" value="Mannose-6-phosphate receptor binding domain"/>
    <property type="match status" value="1"/>
</dbReference>
<dbReference type="GO" id="GO:0030968">
    <property type="term" value="P:endoplasmic reticulum unfolded protein response"/>
    <property type="evidence" value="ECO:0007669"/>
    <property type="project" value="UniProtKB-UniRule"/>
</dbReference>
<evidence type="ECO:0000256" key="9">
    <source>
        <dbReference type="SAM" id="SignalP"/>
    </source>
</evidence>
<dbReference type="InterPro" id="IPR044865">
    <property type="entry name" value="MRH_dom"/>
</dbReference>
<dbReference type="GO" id="GO:0030970">
    <property type="term" value="P:retrograde protein transport, ER to cytosol"/>
    <property type="evidence" value="ECO:0007669"/>
    <property type="project" value="TreeGrafter"/>
</dbReference>
<evidence type="ECO:0000256" key="3">
    <source>
        <dbReference type="ARBA" id="ARBA00022729"/>
    </source>
</evidence>
<comment type="similarity">
    <text evidence="2 7">Belongs to the OS-9 family.</text>
</comment>
<feature type="signal peptide" evidence="9">
    <location>
        <begin position="1"/>
        <end position="16"/>
    </location>
</feature>
<protein>
    <recommendedName>
        <fullName evidence="7">Endoplasmic reticulum lectin</fullName>
    </recommendedName>
    <alternativeName>
        <fullName evidence="7">Protein OS-9 homolog</fullName>
    </alternativeName>
</protein>
<keyword evidence="6" id="KW-1015">Disulfide bond</keyword>
<dbReference type="InterPro" id="IPR045149">
    <property type="entry name" value="OS-9-like"/>
</dbReference>
<sequence>MKNFWALPAFLRIALASQHAFSVFDDILAFPQYEVVFPNTYITENDATSLLSHSASRSGSSTTAKSQQTQELSKPGKHASGSTPDDVALEETYEAVVLGGQRYLCSIPVIPEEVPQNSTATAEQAKAEEEKELMRAADRGWELLDGMQGQCIYFLSGWWSYSFCYKDEVKQFHQLPPSRGVPIYPPVEDTTVKSYVLGRFSEKGKKKGKEARKTLGREEGTKEEVVNDEVVKEKNQGMGLDLAKLETKGSTRYMVQRLSGGTECDLTGRERKIEVQFHCHPQAADRISMIKETSTCSYLMIINTPRLCNDVAFQPPQENLAHPVSCQPVIPEADIDAWTSQRLVDRIVETERLAALENENPLREMEDGAEGITRRGPIIGGIEVGAQMLVGREGKVIEKGVVAGGGKETFVGTVASSDGTQISVAEMKKLNIQDPKDVEKLKQNVQKLAGRKGWRLDLVDTPRGREFRAIIEADEPEVAKEKEKEKQDKSSGEEKGRGMKKEGEGKGKSEKSSGEEEGSEEVFKDEL</sequence>
<proteinExistence type="inferred from homology"/>
<dbReference type="PROSITE" id="PS51914">
    <property type="entry name" value="MRH"/>
    <property type="match status" value="1"/>
</dbReference>
<dbReference type="SUPFAM" id="SSF50911">
    <property type="entry name" value="Mannose 6-phosphate receptor domain"/>
    <property type="match status" value="1"/>
</dbReference>
<dbReference type="Pfam" id="PF07915">
    <property type="entry name" value="PRKCSH"/>
    <property type="match status" value="1"/>
</dbReference>
<feature type="region of interest" description="Disordered" evidence="8">
    <location>
        <begin position="53"/>
        <end position="85"/>
    </location>
</feature>
<name>A0A6A6XW52_9PLEO</name>
<keyword evidence="12" id="KW-1185">Reference proteome</keyword>
<dbReference type="InterPro" id="IPR012913">
    <property type="entry name" value="OS9-like_dom"/>
</dbReference>
<evidence type="ECO:0000256" key="2">
    <source>
        <dbReference type="ARBA" id="ARBA00009918"/>
    </source>
</evidence>
<evidence type="ECO:0000256" key="7">
    <source>
        <dbReference type="RuleBase" id="RU369099"/>
    </source>
</evidence>
<feature type="compositionally biased region" description="Basic and acidic residues" evidence="8">
    <location>
        <begin position="471"/>
        <end position="514"/>
    </location>
</feature>
<evidence type="ECO:0000256" key="8">
    <source>
        <dbReference type="SAM" id="MobiDB-lite"/>
    </source>
</evidence>
<dbReference type="InterPro" id="IPR009011">
    <property type="entry name" value="Man6P_isomerase_rcpt-bd_dom_sf"/>
</dbReference>
<dbReference type="EMBL" id="MU001754">
    <property type="protein sequence ID" value="KAF2800004.1"/>
    <property type="molecule type" value="Genomic_DNA"/>
</dbReference>
<accession>A0A6A6XW52</accession>
<evidence type="ECO:0000256" key="1">
    <source>
        <dbReference type="ARBA" id="ARBA00004367"/>
    </source>
</evidence>
<comment type="subcellular location">
    <subcellularLocation>
        <location evidence="1 7">Endoplasmic reticulum membrane</location>
        <topology evidence="1 7">Peripheral membrane protein</topology>
        <orientation evidence="1 7">Lumenal side</orientation>
    </subcellularLocation>
</comment>
<evidence type="ECO:0000256" key="5">
    <source>
        <dbReference type="ARBA" id="ARBA00022824"/>
    </source>
</evidence>
<keyword evidence="5 7" id="KW-0256">Endoplasmic reticulum</keyword>
<organism evidence="11 12">
    <name type="scientific">Melanomma pulvis-pyrius CBS 109.77</name>
    <dbReference type="NCBI Taxonomy" id="1314802"/>
    <lineage>
        <taxon>Eukaryota</taxon>
        <taxon>Fungi</taxon>
        <taxon>Dikarya</taxon>
        <taxon>Ascomycota</taxon>
        <taxon>Pezizomycotina</taxon>
        <taxon>Dothideomycetes</taxon>
        <taxon>Pleosporomycetidae</taxon>
        <taxon>Pleosporales</taxon>
        <taxon>Melanommataceae</taxon>
        <taxon>Melanomma</taxon>
    </lineage>
</organism>
<dbReference type="Proteomes" id="UP000799757">
    <property type="component" value="Unassembled WGS sequence"/>
</dbReference>
<keyword evidence="4 7" id="KW-0430">Lectin</keyword>
<feature type="region of interest" description="Disordered" evidence="8">
    <location>
        <begin position="471"/>
        <end position="527"/>
    </location>
</feature>
<dbReference type="AlphaFoldDB" id="A0A6A6XW52"/>
<keyword evidence="3 9" id="KW-0732">Signal</keyword>
<dbReference type="PANTHER" id="PTHR15414:SF0">
    <property type="entry name" value="ENDOPLASMIC RETICULUM LECTIN 1"/>
    <property type="match status" value="1"/>
</dbReference>
<feature type="chain" id="PRO_5025446705" description="Endoplasmic reticulum lectin" evidence="9">
    <location>
        <begin position="17"/>
        <end position="527"/>
    </location>
</feature>
<comment type="function">
    <text evidence="7">Lectin involved in the quality control of the secretory pathway. As a member of the endoplasmic reticulum-associated degradation lumenal (ERAD-L) surveillance system, targets misfolded endoplasmic reticulum lumenal glycoproteins for degradation.</text>
</comment>
<evidence type="ECO:0000256" key="4">
    <source>
        <dbReference type="ARBA" id="ARBA00022734"/>
    </source>
</evidence>
<dbReference type="GO" id="GO:0030246">
    <property type="term" value="F:carbohydrate binding"/>
    <property type="evidence" value="ECO:0007669"/>
    <property type="project" value="UniProtKB-UniRule"/>
</dbReference>
<evidence type="ECO:0000313" key="11">
    <source>
        <dbReference type="EMBL" id="KAF2800004.1"/>
    </source>
</evidence>
<dbReference type="OrthoDB" id="448954at2759"/>
<evidence type="ECO:0000313" key="12">
    <source>
        <dbReference type="Proteomes" id="UP000799757"/>
    </source>
</evidence>